<keyword evidence="6" id="KW-0479">Metal-binding</keyword>
<keyword evidence="11 14" id="KW-0472">Membrane</keyword>
<dbReference type="InterPro" id="IPR013083">
    <property type="entry name" value="Znf_RING/FYVE/PHD"/>
</dbReference>
<evidence type="ECO:0000256" key="6">
    <source>
        <dbReference type="ARBA" id="ARBA00022723"/>
    </source>
</evidence>
<feature type="transmembrane region" description="Helical" evidence="14">
    <location>
        <begin position="77"/>
        <end position="100"/>
    </location>
</feature>
<dbReference type="PANTHER" id="PTHR46858:SF5">
    <property type="entry name" value="E3 UBIQUITIN-PROTEIN LIGASE APD1-RELATED"/>
    <property type="match status" value="1"/>
</dbReference>
<dbReference type="FunFam" id="3.30.40.10:FF:000658">
    <property type="entry name" value="E3 ubiquitin-protein ligase APD2"/>
    <property type="match status" value="1"/>
</dbReference>
<keyword evidence="7 12" id="KW-0863">Zinc-finger</keyword>
<dbReference type="PROSITE" id="PS50089">
    <property type="entry name" value="ZF_RING_2"/>
    <property type="match status" value="1"/>
</dbReference>
<keyword evidence="9" id="KW-0862">Zinc</keyword>
<evidence type="ECO:0000313" key="17">
    <source>
        <dbReference type="Proteomes" id="UP001161247"/>
    </source>
</evidence>
<accession>A0AAV1CPB9</accession>
<dbReference type="GO" id="GO:0016567">
    <property type="term" value="P:protein ubiquitination"/>
    <property type="evidence" value="ECO:0007669"/>
    <property type="project" value="TreeGrafter"/>
</dbReference>
<dbReference type="PANTHER" id="PTHR46858">
    <property type="entry name" value="OS05G0521000 PROTEIN"/>
    <property type="match status" value="1"/>
</dbReference>
<feature type="compositionally biased region" description="Polar residues" evidence="13">
    <location>
        <begin position="1"/>
        <end position="41"/>
    </location>
</feature>
<keyword evidence="10 14" id="KW-1133">Transmembrane helix</keyword>
<feature type="transmembrane region" description="Helical" evidence="14">
    <location>
        <begin position="325"/>
        <end position="346"/>
    </location>
</feature>
<comment type="pathway">
    <text evidence="3">Protein modification; protein ubiquitination.</text>
</comment>
<keyword evidence="4" id="KW-0808">Transferase</keyword>
<dbReference type="GO" id="GO:0009555">
    <property type="term" value="P:pollen development"/>
    <property type="evidence" value="ECO:0007669"/>
    <property type="project" value="UniProtKB-ARBA"/>
</dbReference>
<evidence type="ECO:0000256" key="12">
    <source>
        <dbReference type="PROSITE-ProRule" id="PRU00175"/>
    </source>
</evidence>
<dbReference type="AlphaFoldDB" id="A0AAV1CPB9"/>
<evidence type="ECO:0000256" key="2">
    <source>
        <dbReference type="ARBA" id="ARBA00004308"/>
    </source>
</evidence>
<dbReference type="Proteomes" id="UP001161247">
    <property type="component" value="Chromosome 3"/>
</dbReference>
<reference evidence="16" key="1">
    <citation type="submission" date="2023-03" db="EMBL/GenBank/DDBJ databases">
        <authorList>
            <person name="Julca I."/>
        </authorList>
    </citation>
    <scope>NUCLEOTIDE SEQUENCE</scope>
</reference>
<evidence type="ECO:0000259" key="15">
    <source>
        <dbReference type="PROSITE" id="PS50089"/>
    </source>
</evidence>
<dbReference type="GO" id="GO:0009705">
    <property type="term" value="C:plant-type vacuole membrane"/>
    <property type="evidence" value="ECO:0007669"/>
    <property type="project" value="TreeGrafter"/>
</dbReference>
<feature type="domain" description="RING-type" evidence="15">
    <location>
        <begin position="432"/>
        <end position="471"/>
    </location>
</feature>
<evidence type="ECO:0000256" key="13">
    <source>
        <dbReference type="SAM" id="MobiDB-lite"/>
    </source>
</evidence>
<evidence type="ECO:0000256" key="9">
    <source>
        <dbReference type="ARBA" id="ARBA00022833"/>
    </source>
</evidence>
<sequence>MEEGNNQSVIHNACSSTSNNAGNGPNNGEHSGVSSTNSPESHTGEDDILRPGTRVEPYGDVSAVTAGGIDWIHRDEIWSCVAIVFTFGFFVCMVMIMGVYGSVTIILGPNSSILIKPNPLFVEYVEIEESYEEGSEDGTILLYGFHKAPPLDVALTWSETHNITIPSFTHKDWTYHLNQGSHINISYHVINSTNSSAVIFVITRGYEGLSQWIEKPWYPNASLYWEVLQGNGTIQQDIYTSSTYYIALGNLDDEKATWVQLNMSFRSLVYKTTEAYDKCSLTDEGECSVQITLGGGNAALLTSPGPIYGRAVNEWYVKLSYGPRWITYVAVIGGISLAVLGAIHLLSACMNRIGRLFQSGGEIVVVRPETTERNRTPLLLPPSTKDDDLSSWGSSYDSIVSQDDVEYPINEVPQEGKSTKEIVGENNTRRLCVICFDAPRDCFFLPCGHCVACFACSTRIAEAAGTCPICRRPMKKVRKIFTV</sequence>
<evidence type="ECO:0000256" key="1">
    <source>
        <dbReference type="ARBA" id="ARBA00004141"/>
    </source>
</evidence>
<dbReference type="GO" id="GO:0000278">
    <property type="term" value="P:mitotic cell cycle"/>
    <property type="evidence" value="ECO:0007669"/>
    <property type="project" value="UniProtKB-ARBA"/>
</dbReference>
<keyword evidence="17" id="KW-1185">Reference proteome</keyword>
<dbReference type="InterPro" id="IPR032010">
    <property type="entry name" value="APD1-4_M"/>
</dbReference>
<dbReference type="SUPFAM" id="SSF57850">
    <property type="entry name" value="RING/U-box"/>
    <property type="match status" value="1"/>
</dbReference>
<dbReference type="InterPro" id="IPR001841">
    <property type="entry name" value="Znf_RING"/>
</dbReference>
<dbReference type="Pfam" id="PF16040">
    <property type="entry name" value="APD1-4_N"/>
    <property type="match status" value="1"/>
</dbReference>
<dbReference type="GO" id="GO:0005768">
    <property type="term" value="C:endosome"/>
    <property type="evidence" value="ECO:0007669"/>
    <property type="project" value="TreeGrafter"/>
</dbReference>
<evidence type="ECO:0000256" key="7">
    <source>
        <dbReference type="ARBA" id="ARBA00022771"/>
    </source>
</evidence>
<evidence type="ECO:0000256" key="11">
    <source>
        <dbReference type="ARBA" id="ARBA00023136"/>
    </source>
</evidence>
<keyword evidence="5 14" id="KW-0812">Transmembrane</keyword>
<dbReference type="GO" id="GO:0008270">
    <property type="term" value="F:zinc ion binding"/>
    <property type="evidence" value="ECO:0007669"/>
    <property type="project" value="UniProtKB-KW"/>
</dbReference>
<dbReference type="Gene3D" id="3.30.40.10">
    <property type="entry name" value="Zinc/RING finger domain, C3HC4 (zinc finger)"/>
    <property type="match status" value="1"/>
</dbReference>
<dbReference type="InterPro" id="IPR032008">
    <property type="entry name" value="APD1-4_N"/>
</dbReference>
<evidence type="ECO:0000256" key="8">
    <source>
        <dbReference type="ARBA" id="ARBA00022786"/>
    </source>
</evidence>
<comment type="subcellular location">
    <subcellularLocation>
        <location evidence="2">Endomembrane system</location>
    </subcellularLocation>
    <subcellularLocation>
        <location evidence="1">Membrane</location>
        <topology evidence="1">Multi-pass membrane protein</topology>
    </subcellularLocation>
</comment>
<evidence type="ECO:0000256" key="5">
    <source>
        <dbReference type="ARBA" id="ARBA00022692"/>
    </source>
</evidence>
<evidence type="ECO:0000256" key="4">
    <source>
        <dbReference type="ARBA" id="ARBA00022679"/>
    </source>
</evidence>
<evidence type="ECO:0000256" key="3">
    <source>
        <dbReference type="ARBA" id="ARBA00004906"/>
    </source>
</evidence>
<feature type="region of interest" description="Disordered" evidence="13">
    <location>
        <begin position="1"/>
        <end position="54"/>
    </location>
</feature>
<dbReference type="EMBL" id="OX459120">
    <property type="protein sequence ID" value="CAI9097237.1"/>
    <property type="molecule type" value="Genomic_DNA"/>
</dbReference>
<gene>
    <name evidence="16" type="ORF">OLC1_LOCUS7785</name>
</gene>
<organism evidence="16 17">
    <name type="scientific">Oldenlandia corymbosa var. corymbosa</name>
    <dbReference type="NCBI Taxonomy" id="529605"/>
    <lineage>
        <taxon>Eukaryota</taxon>
        <taxon>Viridiplantae</taxon>
        <taxon>Streptophyta</taxon>
        <taxon>Embryophyta</taxon>
        <taxon>Tracheophyta</taxon>
        <taxon>Spermatophyta</taxon>
        <taxon>Magnoliopsida</taxon>
        <taxon>eudicotyledons</taxon>
        <taxon>Gunneridae</taxon>
        <taxon>Pentapetalae</taxon>
        <taxon>asterids</taxon>
        <taxon>lamiids</taxon>
        <taxon>Gentianales</taxon>
        <taxon>Rubiaceae</taxon>
        <taxon>Rubioideae</taxon>
        <taxon>Spermacoceae</taxon>
        <taxon>Hedyotis-Oldenlandia complex</taxon>
        <taxon>Oldenlandia</taxon>
    </lineage>
</organism>
<evidence type="ECO:0000313" key="16">
    <source>
        <dbReference type="EMBL" id="CAI9097237.1"/>
    </source>
</evidence>
<name>A0AAV1CPB9_OLDCO</name>
<proteinExistence type="predicted"/>
<dbReference type="SMART" id="SM00184">
    <property type="entry name" value="RING"/>
    <property type="match status" value="1"/>
</dbReference>
<evidence type="ECO:0000256" key="10">
    <source>
        <dbReference type="ARBA" id="ARBA00022989"/>
    </source>
</evidence>
<protein>
    <submittedName>
        <fullName evidence="16">OLC1v1033613C1</fullName>
    </submittedName>
</protein>
<dbReference type="Pfam" id="PF16041">
    <property type="entry name" value="APD1-4_M"/>
    <property type="match status" value="1"/>
</dbReference>
<keyword evidence="8" id="KW-0833">Ubl conjugation pathway</keyword>
<evidence type="ECO:0000256" key="14">
    <source>
        <dbReference type="SAM" id="Phobius"/>
    </source>
</evidence>
<dbReference type="Pfam" id="PF13920">
    <property type="entry name" value="zf-C3HC4_3"/>
    <property type="match status" value="1"/>
</dbReference>
<dbReference type="GO" id="GO:0061630">
    <property type="term" value="F:ubiquitin protein ligase activity"/>
    <property type="evidence" value="ECO:0007669"/>
    <property type="project" value="TreeGrafter"/>
</dbReference>